<dbReference type="Pfam" id="PF00756">
    <property type="entry name" value="Esterase"/>
    <property type="match status" value="1"/>
</dbReference>
<dbReference type="EMBL" id="CP127173">
    <property type="protein sequence ID" value="WIV54714.1"/>
    <property type="molecule type" value="Genomic_DNA"/>
</dbReference>
<dbReference type="Proteomes" id="UP001227101">
    <property type="component" value="Chromosome"/>
</dbReference>
<accession>A0ABY8XGH3</accession>
<dbReference type="SUPFAM" id="SSF53474">
    <property type="entry name" value="alpha/beta-Hydrolases"/>
    <property type="match status" value="1"/>
</dbReference>
<evidence type="ECO:0000256" key="3">
    <source>
        <dbReference type="ARBA" id="ARBA00012820"/>
    </source>
</evidence>
<keyword evidence="6" id="KW-0012">Acyltransferase</keyword>
<dbReference type="PANTHER" id="PTHR48098:SF1">
    <property type="entry name" value="DIACYLGLYCEROL ACYLTRANSFERASE_MYCOLYLTRANSFERASE AG85A"/>
    <property type="match status" value="1"/>
</dbReference>
<keyword evidence="5" id="KW-0808">Transferase</keyword>
<evidence type="ECO:0000256" key="8">
    <source>
        <dbReference type="ARBA" id="ARBA00048109"/>
    </source>
</evidence>
<sequence>MPRPVEDRQIQPRAAALEREPSRVTRRKFVLGAAAGLSALAVAMPRTASAATASDSGARVVAEHRLSPTMLDLTIDSPALAGTAMVRLLHPADWTPGATRTWPVLYLLHGAGDDYTSWTRSTDVAALTKGTEMLVVMPSGGRDGFYSDWFNRGAGGPPRWETFHLTELRQILERGYGAGTVRSIAGLSMGGLGAMAYAGRNPGLFTAAAAYSGVLHTTYQGTRGTSLIQGVLVKDGYDPTALWGDPNLNAGVWAAHNPYDLAAKLVGIPLYLACGNGTPGVLDPPGTPPDLFIEPLCAEMNTAFARRLREVGATVTTDFYGPGTHNWPWWQRSLHESFPMLTGALGVG</sequence>
<dbReference type="RefSeq" id="WP_285451424.1">
    <property type="nucleotide sequence ID" value="NZ_CP127173.1"/>
</dbReference>
<keyword evidence="9" id="KW-0378">Hydrolase</keyword>
<evidence type="ECO:0000313" key="9">
    <source>
        <dbReference type="EMBL" id="WIV54714.1"/>
    </source>
</evidence>
<gene>
    <name evidence="9" type="ORF">QP939_38645</name>
</gene>
<comment type="similarity">
    <text evidence="2">Belongs to the mycobacterial A85 antigen family.</text>
</comment>
<evidence type="ECO:0000256" key="7">
    <source>
        <dbReference type="ARBA" id="ARBA00032572"/>
    </source>
</evidence>
<dbReference type="InterPro" id="IPR006311">
    <property type="entry name" value="TAT_signal"/>
</dbReference>
<evidence type="ECO:0000313" key="10">
    <source>
        <dbReference type="Proteomes" id="UP001227101"/>
    </source>
</evidence>
<evidence type="ECO:0000256" key="2">
    <source>
        <dbReference type="ARBA" id="ARBA00005874"/>
    </source>
</evidence>
<keyword evidence="10" id="KW-1185">Reference proteome</keyword>
<proteinExistence type="inferred from homology"/>
<dbReference type="PANTHER" id="PTHR48098">
    <property type="entry name" value="ENTEROCHELIN ESTERASE-RELATED"/>
    <property type="match status" value="1"/>
</dbReference>
<name>A0ABY8XGH3_9PSEU</name>
<dbReference type="EC" id="2.3.1.20" evidence="4"/>
<reference evidence="9 10" key="1">
    <citation type="submission" date="2023-06" db="EMBL/GenBank/DDBJ databases">
        <authorList>
            <person name="Oyuntsetseg B."/>
            <person name="Kim S.B."/>
        </authorList>
    </citation>
    <scope>NUCLEOTIDE SEQUENCE [LARGE SCALE GENOMIC DNA]</scope>
    <source>
        <strain evidence="9 10">2-2</strain>
    </source>
</reference>
<comment type="catalytic activity">
    <reaction evidence="1">
        <text>2 alpha,alpha'-trehalose 6-mycolate = alpha,alpha'-trehalose 6,6'-bismycolate + alpha,alpha-trehalose</text>
        <dbReference type="Rhea" id="RHEA:23472"/>
        <dbReference type="ChEBI" id="CHEBI:16551"/>
        <dbReference type="ChEBI" id="CHEBI:18195"/>
        <dbReference type="ChEBI" id="CHEBI:18234"/>
        <dbReference type="EC" id="2.3.1.122"/>
    </reaction>
</comment>
<evidence type="ECO:0000256" key="5">
    <source>
        <dbReference type="ARBA" id="ARBA00022679"/>
    </source>
</evidence>
<protein>
    <recommendedName>
        <fullName evidence="7">Acyl-CoA:diacylglycerol acyltransferase</fullName>
        <ecNumber evidence="3">2.3.1.122</ecNumber>
        <ecNumber evidence="4">2.3.1.20</ecNumber>
    </recommendedName>
</protein>
<comment type="catalytic activity">
    <reaction evidence="8">
        <text>an acyl-CoA + a 1,2-diacyl-sn-glycerol = a triacyl-sn-glycerol + CoA</text>
        <dbReference type="Rhea" id="RHEA:10868"/>
        <dbReference type="ChEBI" id="CHEBI:17815"/>
        <dbReference type="ChEBI" id="CHEBI:57287"/>
        <dbReference type="ChEBI" id="CHEBI:58342"/>
        <dbReference type="ChEBI" id="CHEBI:64615"/>
        <dbReference type="EC" id="2.3.1.20"/>
    </reaction>
</comment>
<dbReference type="InterPro" id="IPR000801">
    <property type="entry name" value="Esterase-like"/>
</dbReference>
<dbReference type="InterPro" id="IPR029058">
    <property type="entry name" value="AB_hydrolase_fold"/>
</dbReference>
<dbReference type="PROSITE" id="PS51318">
    <property type="entry name" value="TAT"/>
    <property type="match status" value="1"/>
</dbReference>
<organism evidence="9 10">
    <name type="scientific">Amycolatopsis nalaikhensis</name>
    <dbReference type="NCBI Taxonomy" id="715472"/>
    <lineage>
        <taxon>Bacteria</taxon>
        <taxon>Bacillati</taxon>
        <taxon>Actinomycetota</taxon>
        <taxon>Actinomycetes</taxon>
        <taxon>Pseudonocardiales</taxon>
        <taxon>Pseudonocardiaceae</taxon>
        <taxon>Amycolatopsis</taxon>
    </lineage>
</organism>
<dbReference type="Gene3D" id="3.40.50.1820">
    <property type="entry name" value="alpha/beta hydrolase"/>
    <property type="match status" value="1"/>
</dbReference>
<evidence type="ECO:0000256" key="6">
    <source>
        <dbReference type="ARBA" id="ARBA00023315"/>
    </source>
</evidence>
<dbReference type="EC" id="2.3.1.122" evidence="3"/>
<evidence type="ECO:0000256" key="1">
    <source>
        <dbReference type="ARBA" id="ARBA00000697"/>
    </source>
</evidence>
<dbReference type="InterPro" id="IPR050583">
    <property type="entry name" value="Mycobacterial_A85_antigen"/>
</dbReference>
<dbReference type="GO" id="GO:0016787">
    <property type="term" value="F:hydrolase activity"/>
    <property type="evidence" value="ECO:0007669"/>
    <property type="project" value="UniProtKB-KW"/>
</dbReference>
<evidence type="ECO:0000256" key="4">
    <source>
        <dbReference type="ARBA" id="ARBA00013244"/>
    </source>
</evidence>